<dbReference type="Gene3D" id="3.20.20.30">
    <property type="entry name" value="Luciferase-like domain"/>
    <property type="match status" value="1"/>
</dbReference>
<dbReference type="PANTHER" id="PTHR30137">
    <property type="entry name" value="LUCIFERASE-LIKE MONOOXYGENASE"/>
    <property type="match status" value="1"/>
</dbReference>
<keyword evidence="4" id="KW-1185">Reference proteome</keyword>
<organism evidence="3 4">
    <name type="scientific">Phyllobacterium sophorae</name>
    <dbReference type="NCBI Taxonomy" id="1520277"/>
    <lineage>
        <taxon>Bacteria</taxon>
        <taxon>Pseudomonadati</taxon>
        <taxon>Pseudomonadota</taxon>
        <taxon>Alphaproteobacteria</taxon>
        <taxon>Hyphomicrobiales</taxon>
        <taxon>Phyllobacteriaceae</taxon>
        <taxon>Phyllobacterium</taxon>
    </lineage>
</organism>
<dbReference type="InterPro" id="IPR011251">
    <property type="entry name" value="Luciferase-like_dom"/>
</dbReference>
<sequence>MSYSLSLLDKSPIFEGETASAALKRTVALARKAEQWGFHRFWVAEHHDTLRVASSSPEVLIAFLLANTSRIRIGSGGVMLQHYSPYKVAENFNVLAALGSDRVDLGVGKAPGGLPFSTRALQGLLPRPEKQDFAAQLAQLNAFLDNTLPSAHPLTGVQATPRPTVSPQRFLLGASIDSAELAAAQGWDFVFASHLNGDEEVLRETLAAYREQTAGRAPLLALGVVAAETDAEAERLAGDLQHFKIHVRNGQSVTVGSLEQVDEYVRQAGVRDYHVENKVANVIRGSAEKVASELGRLHELYGIREFIIDTPINDAAQRLASIELLAQAQFAAAAA</sequence>
<dbReference type="GO" id="GO:0004497">
    <property type="term" value="F:monooxygenase activity"/>
    <property type="evidence" value="ECO:0007669"/>
    <property type="project" value="UniProtKB-KW"/>
</dbReference>
<reference evidence="4" key="1">
    <citation type="submission" date="2017-11" db="EMBL/GenBank/DDBJ databases">
        <authorList>
            <person name="Kuznetsova I."/>
            <person name="Sazanova A."/>
            <person name="Chirak E."/>
            <person name="Safronova V."/>
            <person name="Willems A."/>
        </authorList>
    </citation>
    <scope>NUCLEOTIDE SEQUENCE [LARGE SCALE GENOMIC DNA]</scope>
    <source>
        <strain evidence="4">CCBAU 03422</strain>
    </source>
</reference>
<dbReference type="SUPFAM" id="SSF51679">
    <property type="entry name" value="Bacterial luciferase-like"/>
    <property type="match status" value="1"/>
</dbReference>
<dbReference type="EMBL" id="PGGM01000003">
    <property type="protein sequence ID" value="PSH65194.1"/>
    <property type="molecule type" value="Genomic_DNA"/>
</dbReference>
<evidence type="ECO:0000313" key="3">
    <source>
        <dbReference type="EMBL" id="PSH65194.1"/>
    </source>
</evidence>
<dbReference type="PANTHER" id="PTHR30137:SF20">
    <property type="entry name" value="N-ACETYL-S-ALKYLCYSTEINE MONOOXYGENASE"/>
    <property type="match status" value="1"/>
</dbReference>
<comment type="caution">
    <text evidence="3">The sequence shown here is derived from an EMBL/GenBank/DDBJ whole genome shotgun (WGS) entry which is preliminary data.</text>
</comment>
<evidence type="ECO:0000313" key="4">
    <source>
        <dbReference type="Proteomes" id="UP000241764"/>
    </source>
</evidence>
<dbReference type="Proteomes" id="UP000241764">
    <property type="component" value="Unassembled WGS sequence"/>
</dbReference>
<evidence type="ECO:0000256" key="1">
    <source>
        <dbReference type="ARBA" id="ARBA00007789"/>
    </source>
</evidence>
<evidence type="ECO:0000259" key="2">
    <source>
        <dbReference type="Pfam" id="PF00296"/>
    </source>
</evidence>
<dbReference type="AlphaFoldDB" id="A0A2P7BFD0"/>
<proteinExistence type="predicted"/>
<dbReference type="InterPro" id="IPR019949">
    <property type="entry name" value="CmoO-like"/>
</dbReference>
<dbReference type="RefSeq" id="WP_106663609.1">
    <property type="nucleotide sequence ID" value="NZ_PGGM01000003.1"/>
</dbReference>
<gene>
    <name evidence="3" type="ORF">CU103_09250</name>
</gene>
<dbReference type="GO" id="GO:0005829">
    <property type="term" value="C:cytosol"/>
    <property type="evidence" value="ECO:0007669"/>
    <property type="project" value="TreeGrafter"/>
</dbReference>
<dbReference type="NCBIfam" id="TIGR03558">
    <property type="entry name" value="oxido_grp_1"/>
    <property type="match status" value="1"/>
</dbReference>
<comment type="similarity">
    <text evidence="1">To bacterial alkanal monooxygenase alpha and beta chains.</text>
</comment>
<protein>
    <submittedName>
        <fullName evidence="3">Alkane 1-monooxygenase</fullName>
    </submittedName>
</protein>
<keyword evidence="3" id="KW-0503">Monooxygenase</keyword>
<dbReference type="InterPro" id="IPR036661">
    <property type="entry name" value="Luciferase-like_sf"/>
</dbReference>
<dbReference type="InterPro" id="IPR050766">
    <property type="entry name" value="Bact_Lucif_Oxidored"/>
</dbReference>
<dbReference type="Pfam" id="PF00296">
    <property type="entry name" value="Bac_luciferase"/>
    <property type="match status" value="1"/>
</dbReference>
<dbReference type="GO" id="GO:0016705">
    <property type="term" value="F:oxidoreductase activity, acting on paired donors, with incorporation or reduction of molecular oxygen"/>
    <property type="evidence" value="ECO:0007669"/>
    <property type="project" value="InterPro"/>
</dbReference>
<feature type="domain" description="Luciferase-like" evidence="2">
    <location>
        <begin position="17"/>
        <end position="299"/>
    </location>
</feature>
<name>A0A2P7BFD0_9HYPH</name>
<keyword evidence="3" id="KW-0560">Oxidoreductase</keyword>
<accession>A0A2P7BFD0</accession>
<dbReference type="OrthoDB" id="9780518at2"/>